<dbReference type="EMBL" id="QEWP01000014">
    <property type="protein sequence ID" value="PWD98443.1"/>
    <property type="molecule type" value="Genomic_DNA"/>
</dbReference>
<keyword evidence="2" id="KW-0479">Metal-binding</keyword>
<reference evidence="7 8" key="1">
    <citation type="submission" date="2018-05" db="EMBL/GenBank/DDBJ databases">
        <title>Marinilabilia rubrum sp. nov., isolated from saltern sediment.</title>
        <authorList>
            <person name="Zhang R."/>
        </authorList>
    </citation>
    <scope>NUCLEOTIDE SEQUENCE [LARGE SCALE GENOMIC DNA]</scope>
    <source>
        <strain evidence="7 8">WTE16</strain>
    </source>
</reference>
<dbReference type="InterPro" id="IPR024607">
    <property type="entry name" value="Sulfatase_CS"/>
</dbReference>
<feature type="signal peptide" evidence="5">
    <location>
        <begin position="1"/>
        <end position="26"/>
    </location>
</feature>
<dbReference type="CDD" id="cd16027">
    <property type="entry name" value="SGSH"/>
    <property type="match status" value="1"/>
</dbReference>
<dbReference type="Proteomes" id="UP000244956">
    <property type="component" value="Unassembled WGS sequence"/>
</dbReference>
<dbReference type="PANTHER" id="PTHR42693">
    <property type="entry name" value="ARYLSULFATASE FAMILY MEMBER"/>
    <property type="match status" value="1"/>
</dbReference>
<dbReference type="GO" id="GO:0004065">
    <property type="term" value="F:arylsulfatase activity"/>
    <property type="evidence" value="ECO:0007669"/>
    <property type="project" value="TreeGrafter"/>
</dbReference>
<dbReference type="InterPro" id="IPR017850">
    <property type="entry name" value="Alkaline_phosphatase_core_sf"/>
</dbReference>
<keyword evidence="5" id="KW-0732">Signal</keyword>
<organism evidence="7 8">
    <name type="scientific">Marinilabilia rubra</name>
    <dbReference type="NCBI Taxonomy" id="2162893"/>
    <lineage>
        <taxon>Bacteria</taxon>
        <taxon>Pseudomonadati</taxon>
        <taxon>Bacteroidota</taxon>
        <taxon>Bacteroidia</taxon>
        <taxon>Marinilabiliales</taxon>
        <taxon>Marinilabiliaceae</taxon>
        <taxon>Marinilabilia</taxon>
    </lineage>
</organism>
<dbReference type="GO" id="GO:0046872">
    <property type="term" value="F:metal ion binding"/>
    <property type="evidence" value="ECO:0007669"/>
    <property type="project" value="UniProtKB-KW"/>
</dbReference>
<comment type="similarity">
    <text evidence="1">Belongs to the sulfatase family.</text>
</comment>
<sequence>MQVNRVLVLLFSVVSLFFLAPSETIAGNSEPKYNILWLSCEDIGPAIGAYGAKGVETPNIDRLAREGITYAHAYSTVGVCAPSRSSIITGMYPVRVGSHNMRTGPHWEYRSPDEETYDTYQEVLDKTGRNVPQYSVVPPSEVKCFTEYLRAAGYYCTNNAKCDYQFNCPITAWDEVGSNAHFDNRPQDMPFFAVFNNGVTHESRIWKKADDPMLVDPSELEIPDYFPDIPVVRKDVGRKYSNIEELDRDIGAWLEKLEAEGLLDKTIIFFWSDHGGPLLRQKRAVGNSGLQVPLIVRFPDKRMAGAVVKDIVSLMDLGPTVMSLAGIEPPEYMDGKAFLGKYKKTPPRKYAFGSADRFDEHTDMSRSVIDGRYVYIRNFMPQLPLIYRLFYREQIEMTRLLLEMNRKGQLSGDAAYIFMDSKPVEELYDLKNDPDEVHNLAGNREYQDKLEELRAALAAWQLETGDKGFIPEHDLVNMMWPGFVQPGTAEVIFSKSEGGFCELNSSTKGASIAYQKGDDIGGKHWQLYSKPVKMEPGEKINARAVRLGYKTSEITEFTY</sequence>
<dbReference type="PANTHER" id="PTHR42693:SF53">
    <property type="entry name" value="ENDO-4-O-SULFATASE"/>
    <property type="match status" value="1"/>
</dbReference>
<evidence type="ECO:0000256" key="1">
    <source>
        <dbReference type="ARBA" id="ARBA00008779"/>
    </source>
</evidence>
<dbReference type="PROSITE" id="PS00523">
    <property type="entry name" value="SULFATASE_1"/>
    <property type="match status" value="1"/>
</dbReference>
<evidence type="ECO:0000313" key="8">
    <source>
        <dbReference type="Proteomes" id="UP000244956"/>
    </source>
</evidence>
<keyword evidence="4" id="KW-0106">Calcium</keyword>
<dbReference type="Pfam" id="PF00884">
    <property type="entry name" value="Sulfatase"/>
    <property type="match status" value="1"/>
</dbReference>
<dbReference type="InterPro" id="IPR000917">
    <property type="entry name" value="Sulfatase_N"/>
</dbReference>
<evidence type="ECO:0000256" key="5">
    <source>
        <dbReference type="SAM" id="SignalP"/>
    </source>
</evidence>
<keyword evidence="3" id="KW-0378">Hydrolase</keyword>
<dbReference type="InterPro" id="IPR050738">
    <property type="entry name" value="Sulfatase"/>
</dbReference>
<evidence type="ECO:0000256" key="2">
    <source>
        <dbReference type="ARBA" id="ARBA00022723"/>
    </source>
</evidence>
<comment type="caution">
    <text evidence="7">The sequence shown here is derived from an EMBL/GenBank/DDBJ whole genome shotgun (WGS) entry which is preliminary data.</text>
</comment>
<keyword evidence="8" id="KW-1185">Reference proteome</keyword>
<dbReference type="OrthoDB" id="9765065at2"/>
<dbReference type="AlphaFoldDB" id="A0A2U2B5Y3"/>
<feature type="chain" id="PRO_5015452030" evidence="5">
    <location>
        <begin position="27"/>
        <end position="559"/>
    </location>
</feature>
<dbReference type="RefSeq" id="WP_109265355.1">
    <property type="nucleotide sequence ID" value="NZ_QEWP01000014.1"/>
</dbReference>
<proteinExistence type="inferred from homology"/>
<dbReference type="Gene3D" id="3.40.720.10">
    <property type="entry name" value="Alkaline Phosphatase, subunit A"/>
    <property type="match status" value="1"/>
</dbReference>
<protein>
    <submittedName>
        <fullName evidence="7">Choline-sulfatase</fullName>
    </submittedName>
</protein>
<gene>
    <name evidence="7" type="ORF">DDZ16_15295</name>
</gene>
<evidence type="ECO:0000256" key="4">
    <source>
        <dbReference type="ARBA" id="ARBA00022837"/>
    </source>
</evidence>
<feature type="domain" description="Sulfatase N-terminal" evidence="6">
    <location>
        <begin position="34"/>
        <end position="327"/>
    </location>
</feature>
<dbReference type="SUPFAM" id="SSF53649">
    <property type="entry name" value="Alkaline phosphatase-like"/>
    <property type="match status" value="1"/>
</dbReference>
<evidence type="ECO:0000259" key="6">
    <source>
        <dbReference type="Pfam" id="PF00884"/>
    </source>
</evidence>
<accession>A0A2U2B5Y3</accession>
<evidence type="ECO:0000313" key="7">
    <source>
        <dbReference type="EMBL" id="PWD98443.1"/>
    </source>
</evidence>
<evidence type="ECO:0000256" key="3">
    <source>
        <dbReference type="ARBA" id="ARBA00022801"/>
    </source>
</evidence>
<name>A0A2U2B5Y3_9BACT</name>